<keyword evidence="1" id="KW-0472">Membrane</keyword>
<dbReference type="EMBL" id="JAAALK010000284">
    <property type="protein sequence ID" value="KAG8068042.1"/>
    <property type="molecule type" value="Genomic_DNA"/>
</dbReference>
<evidence type="ECO:0000313" key="3">
    <source>
        <dbReference type="Proteomes" id="UP000729402"/>
    </source>
</evidence>
<protein>
    <submittedName>
        <fullName evidence="2">Uncharacterized protein</fullName>
    </submittedName>
</protein>
<gene>
    <name evidence="2" type="ORF">GUJ93_ZPchr0005g15007</name>
</gene>
<name>A0A8J5VEK2_ZIZPA</name>
<proteinExistence type="predicted"/>
<reference evidence="2" key="2">
    <citation type="submission" date="2021-02" db="EMBL/GenBank/DDBJ databases">
        <authorList>
            <person name="Kimball J.A."/>
            <person name="Haas M.W."/>
            <person name="Macchietto M."/>
            <person name="Kono T."/>
            <person name="Duquette J."/>
            <person name="Shao M."/>
        </authorList>
    </citation>
    <scope>NUCLEOTIDE SEQUENCE</scope>
    <source>
        <tissue evidence="2">Fresh leaf tissue</tissue>
    </source>
</reference>
<evidence type="ECO:0000256" key="1">
    <source>
        <dbReference type="SAM" id="Phobius"/>
    </source>
</evidence>
<sequence length="68" mass="7643">MPCSRRQLPLRRLMAGAGFRSSKVVFMHVWEEARTSSTRTSRAVGIPFFVVLAPPTSSLFSFGMMHRA</sequence>
<accession>A0A8J5VEK2</accession>
<feature type="transmembrane region" description="Helical" evidence="1">
    <location>
        <begin position="42"/>
        <end position="62"/>
    </location>
</feature>
<comment type="caution">
    <text evidence="2">The sequence shown here is derived from an EMBL/GenBank/DDBJ whole genome shotgun (WGS) entry which is preliminary data.</text>
</comment>
<evidence type="ECO:0000313" key="2">
    <source>
        <dbReference type="EMBL" id="KAG8068042.1"/>
    </source>
</evidence>
<dbReference type="Proteomes" id="UP000729402">
    <property type="component" value="Unassembled WGS sequence"/>
</dbReference>
<reference evidence="2" key="1">
    <citation type="journal article" date="2021" name="bioRxiv">
        <title>Whole Genome Assembly and Annotation of Northern Wild Rice, Zizania palustris L., Supports a Whole Genome Duplication in the Zizania Genus.</title>
        <authorList>
            <person name="Haas M."/>
            <person name="Kono T."/>
            <person name="Macchietto M."/>
            <person name="Millas R."/>
            <person name="McGilp L."/>
            <person name="Shao M."/>
            <person name="Duquette J."/>
            <person name="Hirsch C.N."/>
            <person name="Kimball J."/>
        </authorList>
    </citation>
    <scope>NUCLEOTIDE SEQUENCE</scope>
    <source>
        <tissue evidence="2">Fresh leaf tissue</tissue>
    </source>
</reference>
<organism evidence="2 3">
    <name type="scientific">Zizania palustris</name>
    <name type="common">Northern wild rice</name>
    <dbReference type="NCBI Taxonomy" id="103762"/>
    <lineage>
        <taxon>Eukaryota</taxon>
        <taxon>Viridiplantae</taxon>
        <taxon>Streptophyta</taxon>
        <taxon>Embryophyta</taxon>
        <taxon>Tracheophyta</taxon>
        <taxon>Spermatophyta</taxon>
        <taxon>Magnoliopsida</taxon>
        <taxon>Liliopsida</taxon>
        <taxon>Poales</taxon>
        <taxon>Poaceae</taxon>
        <taxon>BOP clade</taxon>
        <taxon>Oryzoideae</taxon>
        <taxon>Oryzeae</taxon>
        <taxon>Zizaniinae</taxon>
        <taxon>Zizania</taxon>
    </lineage>
</organism>
<keyword evidence="1" id="KW-1133">Transmembrane helix</keyword>
<keyword evidence="1" id="KW-0812">Transmembrane</keyword>
<dbReference type="AlphaFoldDB" id="A0A8J5VEK2"/>
<keyword evidence="3" id="KW-1185">Reference proteome</keyword>